<organism evidence="12 13">
    <name type="scientific">Vagococcus carniphilus</name>
    <dbReference type="NCBI Taxonomy" id="218144"/>
    <lineage>
        <taxon>Bacteria</taxon>
        <taxon>Bacillati</taxon>
        <taxon>Bacillota</taxon>
        <taxon>Bacilli</taxon>
        <taxon>Lactobacillales</taxon>
        <taxon>Enterococcaceae</taxon>
        <taxon>Vagococcus</taxon>
    </lineage>
</organism>
<dbReference type="EMBL" id="NGKB01000011">
    <property type="protein sequence ID" value="RSU12343.1"/>
    <property type="molecule type" value="Genomic_DNA"/>
</dbReference>
<evidence type="ECO:0000313" key="13">
    <source>
        <dbReference type="Proteomes" id="UP000288028"/>
    </source>
</evidence>
<evidence type="ECO:0000256" key="3">
    <source>
        <dbReference type="ARBA" id="ARBA00022763"/>
    </source>
</evidence>
<keyword evidence="1" id="KW-0540">Nuclease</keyword>
<dbReference type="InterPro" id="IPR027417">
    <property type="entry name" value="P-loop_NTPase"/>
</dbReference>
<evidence type="ECO:0000259" key="11">
    <source>
        <dbReference type="Pfam" id="PF21445"/>
    </source>
</evidence>
<keyword evidence="5" id="KW-0347">Helicase</keyword>
<dbReference type="GO" id="GO:0004527">
    <property type="term" value="F:exonuclease activity"/>
    <property type="evidence" value="ECO:0007669"/>
    <property type="project" value="UniProtKB-KW"/>
</dbReference>
<dbReference type="InterPro" id="IPR011604">
    <property type="entry name" value="PDDEXK-like_dom_sf"/>
</dbReference>
<dbReference type="GeneID" id="95581155"/>
<sequence length="1186" mass="138868">MSIQFIIGPASADHTKELVRQADDWLKQSDENEVFYLVPNHVKFETEINVLQELSNLPPYKDWEHMVSMRLQVFSFSRLAWYFLQNTEKYQKQKLSESGKYMVLRQVLLEIEPELILFRQEINKPGFIEQLIEIFDELQEGYISPKDLEETYLSMGQETHEADIKVKLKDIQLIFDCYTNRLIELDCDGHDLLLSLSEFLMENQQKNIMFIVSGFTNFTAIEKQLIEQLMRVSGEFRIALVLNQKYTQQAPQSIDLFYNTGVLYQELFQLAQMNQLPVLIDKKLTGAVDSKLNVIDEAWQASQKLAKSNPQNKQEGQDVLEIWKCNDSYAEVMSVAKKIRELVASGHYRYQDMVVLTRDIESYQRIIEPVFSSNDIPFYMNQEQEMKHHPLVDFLQSLFNMNQHYYQYRDVLRFLRTELFCPDNQELEANLQWEDFMLSFREQIDYTENVVLAYGYSGNDWIKKQDWKYINYHYGSEEDTLDKDQIIQEKSNDIRHLIRDYVAPFFKKLEKVSLGKEASLVFYDFLIEAGIEKQILFMRDQELLRGNLIKARNHEQAWQSLMTLLDEYTELMGDYPFELKEFIQIFQTGLEGLSFSKVPTTLDQLVVTSMDLVRAKKSKVTFIIGATDQQLPRKIENKTLLTDEERGLIKEQLPVEKHLKKDRTGDSAKEPFVFYLSLLSATEKIILSYPRISETSKEIKISPYLEVLKKSLGVEEQSKSHGFEVNQDINVSDFSTDDVLLSQWIGFKRLLQDENYPAPWLFNQLEKRLLKEKEFKTKRLLSSLEHQNIPENLSPVSVEELYGDTVYASVSKIENFYKCQYKYFLMYGLGLKERDKFELSPAATGDFYHETLDQFFKELIKRELVLSQMTQGDIYDLTQAVLMNVLGEDKFAILNTTNRMNYIKYQLEKTIHRVGWSLKRQSERSNMDVIQTEVLFGQALQEISLDSLDFELSQQKKLKVRGKIDRIDKMKIEEDVYLSVIDYKSSKHNFDFVDAYYGLALQMVTYLNVALENAVTLVGEKAKAAGAFYMHVQNPVLTGSEKITDETLEEEMLKAFKYEGILVKEERLLESLDKTIDLGIKSSVYPYEQLKKGTMKSSRFVSEEELDWLIDNNQTKFKEAGEAIFKGSTKLNPAYKGQTRVACEFCPFRSVCQFDVMLKENNYHRIEPLDKEEIMKCQMEEQKNDE</sequence>
<dbReference type="GO" id="GO:0006281">
    <property type="term" value="P:DNA repair"/>
    <property type="evidence" value="ECO:0007669"/>
    <property type="project" value="UniProtKB-KW"/>
</dbReference>
<dbReference type="GO" id="GO:0003677">
    <property type="term" value="F:DNA binding"/>
    <property type="evidence" value="ECO:0007669"/>
    <property type="project" value="UniProtKB-KW"/>
</dbReference>
<dbReference type="GO" id="GO:0006310">
    <property type="term" value="P:DNA recombination"/>
    <property type="evidence" value="ECO:0007669"/>
    <property type="project" value="TreeGrafter"/>
</dbReference>
<proteinExistence type="predicted"/>
<keyword evidence="13" id="KW-1185">Reference proteome</keyword>
<dbReference type="PANTHER" id="PTHR30591:SF1">
    <property type="entry name" value="RECBCD ENZYME SUBUNIT RECC"/>
    <property type="match status" value="1"/>
</dbReference>
<comment type="caution">
    <text evidence="12">The sequence shown here is derived from an EMBL/GenBank/DDBJ whole genome shotgun (WGS) entry which is preliminary data.</text>
</comment>
<dbReference type="Pfam" id="PF12705">
    <property type="entry name" value="PDDEXK_1"/>
    <property type="match status" value="1"/>
</dbReference>
<evidence type="ECO:0000256" key="4">
    <source>
        <dbReference type="ARBA" id="ARBA00022801"/>
    </source>
</evidence>
<accession>A0A430AWB2</accession>
<evidence type="ECO:0000256" key="5">
    <source>
        <dbReference type="ARBA" id="ARBA00022806"/>
    </source>
</evidence>
<dbReference type="Gene3D" id="3.90.320.10">
    <property type="match status" value="1"/>
</dbReference>
<dbReference type="OrthoDB" id="9758506at2"/>
<keyword evidence="8" id="KW-0238">DNA-binding</keyword>
<feature type="domain" description="PD-(D/E)XK endonuclease-like" evidence="10">
    <location>
        <begin position="808"/>
        <end position="1153"/>
    </location>
</feature>
<evidence type="ECO:0000313" key="12">
    <source>
        <dbReference type="EMBL" id="RSU12343.1"/>
    </source>
</evidence>
<protein>
    <submittedName>
        <fullName evidence="12">Uncharacterized protein</fullName>
    </submittedName>
</protein>
<keyword evidence="6" id="KW-0269">Exonuclease</keyword>
<dbReference type="GO" id="GO:0004386">
    <property type="term" value="F:helicase activity"/>
    <property type="evidence" value="ECO:0007669"/>
    <property type="project" value="UniProtKB-KW"/>
</dbReference>
<evidence type="ECO:0000256" key="9">
    <source>
        <dbReference type="ARBA" id="ARBA00023204"/>
    </source>
</evidence>
<evidence type="ECO:0000256" key="6">
    <source>
        <dbReference type="ARBA" id="ARBA00022839"/>
    </source>
</evidence>
<keyword evidence="3" id="KW-0227">DNA damage</keyword>
<dbReference type="InterPro" id="IPR038726">
    <property type="entry name" value="PDDEXK_AddAB-type"/>
</dbReference>
<keyword evidence="4" id="KW-0378">Hydrolase</keyword>
<dbReference type="Gene3D" id="3.40.50.300">
    <property type="entry name" value="P-loop containing nucleotide triphosphate hydrolases"/>
    <property type="match status" value="3"/>
</dbReference>
<dbReference type="InterPro" id="IPR049035">
    <property type="entry name" value="ADDB_N"/>
</dbReference>
<feature type="domain" description="ATP-dependent helicase/deoxyribonuclease subunit B N-terminal" evidence="11">
    <location>
        <begin position="5"/>
        <end position="281"/>
    </location>
</feature>
<evidence type="ECO:0000256" key="2">
    <source>
        <dbReference type="ARBA" id="ARBA00022741"/>
    </source>
</evidence>
<dbReference type="GO" id="GO:0005524">
    <property type="term" value="F:ATP binding"/>
    <property type="evidence" value="ECO:0007669"/>
    <property type="project" value="UniProtKB-KW"/>
</dbReference>
<dbReference type="Proteomes" id="UP000288028">
    <property type="component" value="Unassembled WGS sequence"/>
</dbReference>
<keyword evidence="9" id="KW-0234">DNA repair</keyword>
<evidence type="ECO:0000256" key="1">
    <source>
        <dbReference type="ARBA" id="ARBA00022722"/>
    </source>
</evidence>
<dbReference type="PANTHER" id="PTHR30591">
    <property type="entry name" value="RECBCD ENZYME SUBUNIT RECC"/>
    <property type="match status" value="1"/>
</dbReference>
<gene>
    <name evidence="12" type="ORF">CBF28_10915</name>
</gene>
<reference evidence="12 13" key="1">
    <citation type="submission" date="2017-05" db="EMBL/GenBank/DDBJ databases">
        <title>Vagococcus spp. assemblies.</title>
        <authorList>
            <person name="Gulvik C.A."/>
        </authorList>
    </citation>
    <scope>NUCLEOTIDE SEQUENCE [LARGE SCALE GENOMIC DNA]</scope>
    <source>
        <strain evidence="12 13">SS1714</strain>
    </source>
</reference>
<dbReference type="SUPFAM" id="SSF52540">
    <property type="entry name" value="P-loop containing nucleoside triphosphate hydrolases"/>
    <property type="match status" value="1"/>
</dbReference>
<evidence type="ECO:0000256" key="8">
    <source>
        <dbReference type="ARBA" id="ARBA00023125"/>
    </source>
</evidence>
<dbReference type="RefSeq" id="WP_126795181.1">
    <property type="nucleotide sequence ID" value="NZ_CP060720.1"/>
</dbReference>
<dbReference type="Pfam" id="PF21445">
    <property type="entry name" value="ADDB_N"/>
    <property type="match status" value="1"/>
</dbReference>
<keyword evidence="2" id="KW-0547">Nucleotide-binding</keyword>
<name>A0A430AWB2_9ENTE</name>
<dbReference type="AlphaFoldDB" id="A0A430AWB2"/>
<keyword evidence="7" id="KW-0067">ATP-binding</keyword>
<evidence type="ECO:0000256" key="7">
    <source>
        <dbReference type="ARBA" id="ARBA00022840"/>
    </source>
</evidence>
<evidence type="ECO:0000259" key="10">
    <source>
        <dbReference type="Pfam" id="PF12705"/>
    </source>
</evidence>